<accession>A0A0F9JFD1</accession>
<dbReference type="AlphaFoldDB" id="A0A0F9JFD1"/>
<dbReference type="EMBL" id="LAZR01010151">
    <property type="protein sequence ID" value="KKM68534.1"/>
    <property type="molecule type" value="Genomic_DNA"/>
</dbReference>
<sequence length="136" mass="15799">MSTPVTSATSYLQAVQKNISCLKTRERLLESTDVTSFSDTQIQELEPEVRSWYPVYKYYGEKLHKESSVFKKALSYFPYFDTNGVSFVTYTKLGQDSAKLDMNKFREFLQEDIKKEIENLASRILSDEHLIDQIMG</sequence>
<protein>
    <submittedName>
        <fullName evidence="1">Uncharacterized protein</fullName>
    </submittedName>
</protein>
<evidence type="ECO:0000313" key="1">
    <source>
        <dbReference type="EMBL" id="KKM68534.1"/>
    </source>
</evidence>
<reference evidence="1" key="1">
    <citation type="journal article" date="2015" name="Nature">
        <title>Complex archaea that bridge the gap between prokaryotes and eukaryotes.</title>
        <authorList>
            <person name="Spang A."/>
            <person name="Saw J.H."/>
            <person name="Jorgensen S.L."/>
            <person name="Zaremba-Niedzwiedzka K."/>
            <person name="Martijn J."/>
            <person name="Lind A.E."/>
            <person name="van Eijk R."/>
            <person name="Schleper C."/>
            <person name="Guy L."/>
            <person name="Ettema T.J."/>
        </authorList>
    </citation>
    <scope>NUCLEOTIDE SEQUENCE</scope>
</reference>
<proteinExistence type="predicted"/>
<comment type="caution">
    <text evidence="1">The sequence shown here is derived from an EMBL/GenBank/DDBJ whole genome shotgun (WGS) entry which is preliminary data.</text>
</comment>
<gene>
    <name evidence="1" type="ORF">LCGC14_1459920</name>
</gene>
<organism evidence="1">
    <name type="scientific">marine sediment metagenome</name>
    <dbReference type="NCBI Taxonomy" id="412755"/>
    <lineage>
        <taxon>unclassified sequences</taxon>
        <taxon>metagenomes</taxon>
        <taxon>ecological metagenomes</taxon>
    </lineage>
</organism>
<name>A0A0F9JFD1_9ZZZZ</name>